<dbReference type="RefSeq" id="WP_274584984.1">
    <property type="nucleotide sequence ID" value="NZ_CP146598.1"/>
</dbReference>
<feature type="chain" id="PRO_5042786760" evidence="7">
    <location>
        <begin position="27"/>
        <end position="300"/>
    </location>
</feature>
<dbReference type="GO" id="GO:0046872">
    <property type="term" value="F:metal ion binding"/>
    <property type="evidence" value="ECO:0007669"/>
    <property type="project" value="UniProtKB-KW"/>
</dbReference>
<reference evidence="9" key="2">
    <citation type="submission" date="2024-02" db="EMBL/GenBank/DDBJ databases">
        <title>Neisseria leonii sp. nov.</title>
        <authorList>
            <person name="Boutroux M."/>
            <person name="Favre-Rochex S."/>
            <person name="Gorgette O."/>
            <person name="Touak G."/>
            <person name="Muhle E."/>
            <person name="Chesneau O."/>
            <person name="Clermont D."/>
            <person name="Rahi P."/>
        </authorList>
    </citation>
    <scope>NUCLEOTIDE SEQUENCE</scope>
    <source>
        <strain evidence="9">51.81</strain>
    </source>
</reference>
<sequence>MKVVVRKVACRVFAVSLWLLAGAVSAAQLPVLAGFSIAGDVAKAVGGSKVAVTNLIEAGQDAHAYHLTGSGVRKIRAAKLVLLNGLGFEPADVQRAVRQSKVPYVEAAAGIAPIEADHSHSHHGHDHGEFDPHVWHDPVLMQTYAANVAAALVKADPANRDYYQGRLKSYIAELKQLDTYARSRFNRIPADKRRVLTGHEAFAYLGKRYGIRFYAPQGAGEAQPSARQVAALIRSLRQNRVKAVFGEYGKDMRMIEQIARESGVKLGGRLHADTLGSSTEADTYIKMFRHNVDVLADVMQ</sequence>
<evidence type="ECO:0000313" key="9">
    <source>
        <dbReference type="EMBL" id="WWY04236.1"/>
    </source>
</evidence>
<evidence type="ECO:0000313" key="8">
    <source>
        <dbReference type="EMBL" id="MDD9327558.1"/>
    </source>
</evidence>
<evidence type="ECO:0000256" key="4">
    <source>
        <dbReference type="ARBA" id="ARBA00022723"/>
    </source>
</evidence>
<protein>
    <submittedName>
        <fullName evidence="8">Zinc ABC transporter substrate-binding protein</fullName>
    </submittedName>
</protein>
<organism evidence="8">
    <name type="scientific">Neisseria leonii</name>
    <dbReference type="NCBI Taxonomy" id="2995413"/>
    <lineage>
        <taxon>Bacteria</taxon>
        <taxon>Pseudomonadati</taxon>
        <taxon>Pseudomonadota</taxon>
        <taxon>Betaproteobacteria</taxon>
        <taxon>Neisseriales</taxon>
        <taxon>Neisseriaceae</taxon>
        <taxon>Neisseria</taxon>
    </lineage>
</organism>
<dbReference type="PANTHER" id="PTHR42953:SF1">
    <property type="entry name" value="METAL-BINDING PROTEIN HI_0362-RELATED"/>
    <property type="match status" value="1"/>
</dbReference>
<dbReference type="Pfam" id="PF01297">
    <property type="entry name" value="ZnuA"/>
    <property type="match status" value="1"/>
</dbReference>
<dbReference type="PRINTS" id="PR00691">
    <property type="entry name" value="ADHESINB"/>
</dbReference>
<dbReference type="EMBL" id="JAPQFL010000002">
    <property type="protein sequence ID" value="MDD9327558.1"/>
    <property type="molecule type" value="Genomic_DNA"/>
</dbReference>
<dbReference type="EMBL" id="CP146598">
    <property type="protein sequence ID" value="WWY04236.1"/>
    <property type="molecule type" value="Genomic_DNA"/>
</dbReference>
<keyword evidence="5 7" id="KW-0732">Signal</keyword>
<reference evidence="8" key="1">
    <citation type="submission" date="2022-10" db="EMBL/GenBank/DDBJ databases">
        <authorList>
            <person name="Boutroux M."/>
        </authorList>
    </citation>
    <scope>NUCLEOTIDE SEQUENCE</scope>
    <source>
        <strain evidence="8">51.81</strain>
    </source>
</reference>
<evidence type="ECO:0000313" key="10">
    <source>
        <dbReference type="Proteomes" id="UP001149607"/>
    </source>
</evidence>
<comment type="subcellular location">
    <subcellularLocation>
        <location evidence="1">Cell envelope</location>
    </subcellularLocation>
</comment>
<dbReference type="InterPro" id="IPR050492">
    <property type="entry name" value="Bact_metal-bind_prot9"/>
</dbReference>
<evidence type="ECO:0000256" key="3">
    <source>
        <dbReference type="ARBA" id="ARBA00022448"/>
    </source>
</evidence>
<feature type="signal peptide" evidence="7">
    <location>
        <begin position="1"/>
        <end position="26"/>
    </location>
</feature>
<accession>A0A9X4E142</accession>
<keyword evidence="10" id="KW-1185">Reference proteome</keyword>
<proteinExistence type="inferred from homology"/>
<keyword evidence="3 6" id="KW-0813">Transport</keyword>
<dbReference type="Gene3D" id="3.40.50.1980">
    <property type="entry name" value="Nitrogenase molybdenum iron protein domain"/>
    <property type="match status" value="2"/>
</dbReference>
<dbReference type="PRINTS" id="PR00690">
    <property type="entry name" value="ADHESNFAMILY"/>
</dbReference>
<evidence type="ECO:0000256" key="6">
    <source>
        <dbReference type="RuleBase" id="RU003512"/>
    </source>
</evidence>
<name>A0A9X4E142_9NEIS</name>
<dbReference type="AlphaFoldDB" id="A0A9X4E142"/>
<evidence type="ECO:0000256" key="7">
    <source>
        <dbReference type="SAM" id="SignalP"/>
    </source>
</evidence>
<dbReference type="Proteomes" id="UP001149607">
    <property type="component" value="Chromosome"/>
</dbReference>
<evidence type="ECO:0000256" key="5">
    <source>
        <dbReference type="ARBA" id="ARBA00022729"/>
    </source>
</evidence>
<dbReference type="InterPro" id="IPR006128">
    <property type="entry name" value="Lipoprotein_PsaA-like"/>
</dbReference>
<gene>
    <name evidence="8" type="ORF">ORY91_000964</name>
    <name evidence="9" type="ORF">V9W64_08440</name>
</gene>
<dbReference type="SUPFAM" id="SSF53807">
    <property type="entry name" value="Helical backbone' metal receptor"/>
    <property type="match status" value="1"/>
</dbReference>
<dbReference type="GO" id="GO:0007155">
    <property type="term" value="P:cell adhesion"/>
    <property type="evidence" value="ECO:0007669"/>
    <property type="project" value="InterPro"/>
</dbReference>
<comment type="similarity">
    <text evidence="2 6">Belongs to the bacterial solute-binding protein 9 family.</text>
</comment>
<evidence type="ECO:0000256" key="1">
    <source>
        <dbReference type="ARBA" id="ARBA00004196"/>
    </source>
</evidence>
<dbReference type="InterPro" id="IPR006129">
    <property type="entry name" value="AdhesinB"/>
</dbReference>
<evidence type="ECO:0000256" key="2">
    <source>
        <dbReference type="ARBA" id="ARBA00011028"/>
    </source>
</evidence>
<keyword evidence="4" id="KW-0479">Metal-binding</keyword>
<dbReference type="GO" id="GO:0030001">
    <property type="term" value="P:metal ion transport"/>
    <property type="evidence" value="ECO:0007669"/>
    <property type="project" value="InterPro"/>
</dbReference>
<dbReference type="InterPro" id="IPR006127">
    <property type="entry name" value="ZnuA-like"/>
</dbReference>
<dbReference type="PANTHER" id="PTHR42953">
    <property type="entry name" value="HIGH-AFFINITY ZINC UPTAKE SYSTEM PROTEIN ZNUA-RELATED"/>
    <property type="match status" value="1"/>
</dbReference>
<dbReference type="GO" id="GO:0030313">
    <property type="term" value="C:cell envelope"/>
    <property type="evidence" value="ECO:0007669"/>
    <property type="project" value="UniProtKB-SubCell"/>
</dbReference>